<dbReference type="RefSeq" id="WP_010439656.1">
    <property type="nucleotide sequence ID" value="NZ_CAWNSP010000019.1"/>
</dbReference>
<organism evidence="3">
    <name type="scientific">Vibrio cyclitrophicus</name>
    <dbReference type="NCBI Taxonomy" id="47951"/>
    <lineage>
        <taxon>Bacteria</taxon>
        <taxon>Pseudomonadati</taxon>
        <taxon>Pseudomonadota</taxon>
        <taxon>Gammaproteobacteria</taxon>
        <taxon>Vibrionales</taxon>
        <taxon>Vibrionaceae</taxon>
        <taxon>Vibrio</taxon>
    </lineage>
</organism>
<accession>A0A7Z1S455</accession>
<comment type="caution">
    <text evidence="3">The sequence shown here is derived from an EMBL/GenBank/DDBJ whole genome shotgun (WGS) entry which is preliminary data.</text>
</comment>
<keyword evidence="1" id="KW-0732">Signal</keyword>
<gene>
    <name evidence="3" type="ORF">BCS90_10030</name>
</gene>
<dbReference type="Pfam" id="PF09832">
    <property type="entry name" value="DUF2059"/>
    <property type="match status" value="1"/>
</dbReference>
<name>A0A7Z1S455_9VIBR</name>
<feature type="signal peptide" evidence="1">
    <location>
        <begin position="1"/>
        <end position="18"/>
    </location>
</feature>
<feature type="domain" description="DUF2059" evidence="2">
    <location>
        <begin position="87"/>
        <end position="144"/>
    </location>
</feature>
<proteinExistence type="predicted"/>
<evidence type="ECO:0000256" key="1">
    <source>
        <dbReference type="SAM" id="SignalP"/>
    </source>
</evidence>
<dbReference type="EMBL" id="MDBS01000015">
    <property type="protein sequence ID" value="PMP32086.1"/>
    <property type="molecule type" value="Genomic_DNA"/>
</dbReference>
<evidence type="ECO:0000313" key="3">
    <source>
        <dbReference type="EMBL" id="PMP32086.1"/>
    </source>
</evidence>
<sequence length="163" mass="18865">MHKLLAIFFLLVPLQLSAAQDTKQALVKELLQIMDVDSTLDAVFLQMDSMMADMSKELEVSDSERDIFDEYYHSMNDLMKEEMSWKKLEPTIVTIYSEQFTEAEVEAMIDFYKTEHGKSILKKMPTVTTESMIMTQSVMQQVIPKIQTLTSKLKQDLKEHRGS</sequence>
<protein>
    <recommendedName>
        <fullName evidence="2">DUF2059 domain-containing protein</fullName>
    </recommendedName>
</protein>
<reference evidence="3" key="2">
    <citation type="journal article" date="2018" name="Nature">
        <title>A major lineage of non-tailed dsDNA viruses as unrecognized killers of marine bacteria.</title>
        <authorList>
            <person name="Kauffman K.M."/>
            <person name="Hussain F.A."/>
            <person name="Yang J."/>
            <person name="Arevalo P."/>
            <person name="Brown J.M."/>
            <person name="Chang W.K."/>
            <person name="VanInsberghe D."/>
            <person name="Elsherbini J."/>
            <person name="Sharma R.S."/>
            <person name="Cutler M.B."/>
            <person name="Kelly L."/>
            <person name="Polz M.F."/>
        </authorList>
    </citation>
    <scope>NUCLEOTIDE SEQUENCE</scope>
    <source>
        <strain evidence="3">10N.222.46.E12</strain>
    </source>
</reference>
<dbReference type="InterPro" id="IPR018637">
    <property type="entry name" value="DUF2059"/>
</dbReference>
<feature type="chain" id="PRO_5031157952" description="DUF2059 domain-containing protein" evidence="1">
    <location>
        <begin position="19"/>
        <end position="163"/>
    </location>
</feature>
<dbReference type="AlphaFoldDB" id="A0A7Z1S455"/>
<reference evidence="3" key="1">
    <citation type="submission" date="2016-07" db="EMBL/GenBank/DDBJ databases">
        <authorList>
            <person name="Kauffman K."/>
            <person name="Arevalo P."/>
            <person name="Polz M.F."/>
        </authorList>
    </citation>
    <scope>NUCLEOTIDE SEQUENCE</scope>
    <source>
        <strain evidence="3">10N.222.46.E12</strain>
    </source>
</reference>
<evidence type="ECO:0000259" key="2">
    <source>
        <dbReference type="Pfam" id="PF09832"/>
    </source>
</evidence>